<evidence type="ECO:0000313" key="6">
    <source>
        <dbReference type="Ensembl" id="ENSNFUP00015052888.1"/>
    </source>
</evidence>
<evidence type="ECO:0000313" key="7">
    <source>
        <dbReference type="Proteomes" id="UP000694548"/>
    </source>
</evidence>
<dbReference type="PROSITE" id="PS50961">
    <property type="entry name" value="HTH_LA"/>
    <property type="match status" value="1"/>
</dbReference>
<gene>
    <name evidence="6" type="primary">LOC107383576</name>
</gene>
<dbReference type="PROSITE" id="PS51938">
    <property type="entry name" value="SUZ_C"/>
    <property type="match status" value="1"/>
</dbReference>
<dbReference type="Pfam" id="PF05383">
    <property type="entry name" value="La"/>
    <property type="match status" value="1"/>
</dbReference>
<keyword evidence="1 2" id="KW-0694">RNA-binding</keyword>
<reference evidence="6" key="3">
    <citation type="submission" date="2025-09" db="UniProtKB">
        <authorList>
            <consortium name="Ensembl"/>
        </authorList>
    </citation>
    <scope>IDENTIFICATION</scope>
</reference>
<evidence type="ECO:0000256" key="3">
    <source>
        <dbReference type="SAM" id="MobiDB-lite"/>
    </source>
</evidence>
<dbReference type="GO" id="GO:0003729">
    <property type="term" value="F:mRNA binding"/>
    <property type="evidence" value="ECO:0007669"/>
    <property type="project" value="TreeGrafter"/>
</dbReference>
<dbReference type="InterPro" id="IPR024642">
    <property type="entry name" value="SUZ-C"/>
</dbReference>
<evidence type="ECO:0000259" key="5">
    <source>
        <dbReference type="PROSITE" id="PS51938"/>
    </source>
</evidence>
<feature type="domain" description="HTH La-type RNA-binding" evidence="4">
    <location>
        <begin position="18"/>
        <end position="109"/>
    </location>
</feature>
<dbReference type="Proteomes" id="UP000694548">
    <property type="component" value="Chromosome sgr09"/>
</dbReference>
<keyword evidence="7" id="KW-1185">Reference proteome</keyword>
<evidence type="ECO:0000256" key="2">
    <source>
        <dbReference type="PROSITE-ProRule" id="PRU00332"/>
    </source>
</evidence>
<organism evidence="6 7">
    <name type="scientific">Nothobranchius furzeri</name>
    <name type="common">Turquoise killifish</name>
    <dbReference type="NCBI Taxonomy" id="105023"/>
    <lineage>
        <taxon>Eukaryota</taxon>
        <taxon>Metazoa</taxon>
        <taxon>Chordata</taxon>
        <taxon>Craniata</taxon>
        <taxon>Vertebrata</taxon>
        <taxon>Euteleostomi</taxon>
        <taxon>Actinopterygii</taxon>
        <taxon>Neopterygii</taxon>
        <taxon>Teleostei</taxon>
        <taxon>Neoteleostei</taxon>
        <taxon>Acanthomorphata</taxon>
        <taxon>Ovalentaria</taxon>
        <taxon>Atherinomorphae</taxon>
        <taxon>Cyprinodontiformes</taxon>
        <taxon>Nothobranchiidae</taxon>
        <taxon>Nothobranchius</taxon>
    </lineage>
</organism>
<feature type="domain" description="SUZ-C" evidence="5">
    <location>
        <begin position="315"/>
        <end position="362"/>
    </location>
</feature>
<dbReference type="Pfam" id="PF12901">
    <property type="entry name" value="SUZ-C"/>
    <property type="match status" value="1"/>
</dbReference>
<dbReference type="InterPro" id="IPR036388">
    <property type="entry name" value="WH-like_DNA-bd_sf"/>
</dbReference>
<reference evidence="6" key="2">
    <citation type="submission" date="2025-08" db="UniProtKB">
        <authorList>
            <consortium name="Ensembl"/>
        </authorList>
    </citation>
    <scope>IDENTIFICATION</scope>
</reference>
<dbReference type="Gene3D" id="1.10.10.10">
    <property type="entry name" value="Winged helix-like DNA-binding domain superfamily/Winged helix DNA-binding domain"/>
    <property type="match status" value="1"/>
</dbReference>
<dbReference type="InterPro" id="IPR036390">
    <property type="entry name" value="WH_DNA-bd_sf"/>
</dbReference>
<accession>A0A8C6Q346</accession>
<evidence type="ECO:0000256" key="1">
    <source>
        <dbReference type="ARBA" id="ARBA00022884"/>
    </source>
</evidence>
<name>A0A8C6Q346_NOTFU</name>
<dbReference type="InterPro" id="IPR045180">
    <property type="entry name" value="La_dom_prot"/>
</dbReference>
<sequence>LVRIWSGNVAPSSQGEEESERESLCLKIRNNLEEMLSNSHLAEDSFLLKHIQRNRQGYVSLKLLTCLKTIKTLTTNWHITLAAAKGSALLEVNDEATKVRRKEPLPQRLMCSPTSRLLLMWINPEHAEDKAARNPGSPSLLLKTIQKFTSPISITSFWFLHPGEELPKELQCYTKRHKELSQHLCAVVKFVSLEALRETLNALRAEEMVGGKRLCMLPLGYQSPQSFSKCQPSEEENTNRCEKDTCSEEVSEVLVQKESLHKIYEETSKSSPHQVSQDTLLGDKTLTICGDQSSSHLDQGCMKTGWSFGDNSVESSHGPWVRRRKFAAQNPNAVLLKAPCSILRVLRKPSGPDDTKGFRARAKEIDFIG</sequence>
<dbReference type="AlphaFoldDB" id="A0A8C6Q346"/>
<protein>
    <submittedName>
        <fullName evidence="6">La-related protein 6-like</fullName>
    </submittedName>
</protein>
<dbReference type="InterPro" id="IPR006630">
    <property type="entry name" value="La_HTH"/>
</dbReference>
<evidence type="ECO:0000259" key="4">
    <source>
        <dbReference type="PROSITE" id="PS50961"/>
    </source>
</evidence>
<dbReference type="SUPFAM" id="SSF46785">
    <property type="entry name" value="Winged helix' DNA-binding domain"/>
    <property type="match status" value="1"/>
</dbReference>
<dbReference type="GeneTree" id="ENSGT00940000165636"/>
<dbReference type="GO" id="GO:0005634">
    <property type="term" value="C:nucleus"/>
    <property type="evidence" value="ECO:0007669"/>
    <property type="project" value="TreeGrafter"/>
</dbReference>
<dbReference type="Ensembl" id="ENSNFUT00015055142.1">
    <property type="protein sequence ID" value="ENSNFUP00015052888.1"/>
    <property type="gene ID" value="ENSNFUG00015024653.1"/>
</dbReference>
<dbReference type="PANTHER" id="PTHR22792:SF61">
    <property type="entry name" value="LA RIBONUCLEOPROTEIN DOMAIN FAMILY MEMBER 6"/>
    <property type="match status" value="1"/>
</dbReference>
<dbReference type="SMART" id="SM00715">
    <property type="entry name" value="LA"/>
    <property type="match status" value="1"/>
</dbReference>
<proteinExistence type="predicted"/>
<reference evidence="6" key="1">
    <citation type="submission" date="2014-08" db="EMBL/GenBank/DDBJ databases">
        <authorList>
            <person name="Senf B."/>
            <person name="Petzold A."/>
            <person name="Downie B.R."/>
            <person name="Koch P."/>
            <person name="Platzer M."/>
        </authorList>
    </citation>
    <scope>NUCLEOTIDE SEQUENCE [LARGE SCALE GENOMIC DNA]</scope>
    <source>
        <strain evidence="6">GRZ</strain>
    </source>
</reference>
<feature type="region of interest" description="Disordered" evidence="3">
    <location>
        <begin position="1"/>
        <end position="20"/>
    </location>
</feature>
<dbReference type="PANTHER" id="PTHR22792">
    <property type="entry name" value="LUPUS LA PROTEIN-RELATED"/>
    <property type="match status" value="1"/>
</dbReference>